<protein>
    <submittedName>
        <fullName evidence="10">Uncharacterized protein</fullName>
    </submittedName>
</protein>
<dbReference type="KEGG" id="vde:111244383"/>
<dbReference type="InParanoid" id="A0A7M7JJF4"/>
<dbReference type="PANTHER" id="PTHR24211">
    <property type="entry name" value="LIM DOMAIN-CONTAINING PROTEIN"/>
    <property type="match status" value="1"/>
</dbReference>
<dbReference type="Proteomes" id="UP000594260">
    <property type="component" value="Unplaced"/>
</dbReference>
<proteinExistence type="predicted"/>
<dbReference type="OrthoDB" id="274660at2759"/>
<keyword evidence="1 5" id="KW-0479">Metal-binding</keyword>
<keyword evidence="7" id="KW-0472">Membrane</keyword>
<dbReference type="PROSITE" id="PS00478">
    <property type="entry name" value="LIM_DOMAIN_1"/>
    <property type="match status" value="1"/>
</dbReference>
<name>A0A7M7JJF4_VARDE</name>
<keyword evidence="7" id="KW-1133">Transmembrane helix</keyword>
<evidence type="ECO:0000259" key="9">
    <source>
        <dbReference type="PROSITE" id="PS51303"/>
    </source>
</evidence>
<keyword evidence="7" id="KW-0812">Transmembrane</keyword>
<evidence type="ECO:0000259" key="8">
    <source>
        <dbReference type="PROSITE" id="PS50023"/>
    </source>
</evidence>
<feature type="transmembrane region" description="Helical" evidence="7">
    <location>
        <begin position="32"/>
        <end position="50"/>
    </location>
</feature>
<feature type="region of interest" description="Disordered" evidence="6">
    <location>
        <begin position="298"/>
        <end position="324"/>
    </location>
</feature>
<feature type="domain" description="LIM zinc-binding" evidence="8">
    <location>
        <begin position="420"/>
        <end position="485"/>
    </location>
</feature>
<dbReference type="Pfam" id="PF06297">
    <property type="entry name" value="PET"/>
    <property type="match status" value="1"/>
</dbReference>
<feature type="region of interest" description="Disordered" evidence="6">
    <location>
        <begin position="58"/>
        <end position="98"/>
    </location>
</feature>
<reference evidence="10" key="1">
    <citation type="submission" date="2021-01" db="UniProtKB">
        <authorList>
            <consortium name="EnsemblMetazoa"/>
        </authorList>
    </citation>
    <scope>IDENTIFICATION</scope>
</reference>
<dbReference type="AlphaFoldDB" id="A0A7M7JJF4"/>
<feature type="compositionally biased region" description="Polar residues" evidence="6">
    <location>
        <begin position="306"/>
        <end position="315"/>
    </location>
</feature>
<keyword evidence="2" id="KW-0677">Repeat</keyword>
<dbReference type="InterPro" id="IPR001781">
    <property type="entry name" value="Znf_LIM"/>
</dbReference>
<dbReference type="InterPro" id="IPR047120">
    <property type="entry name" value="Pk/Esn/Tes"/>
</dbReference>
<dbReference type="Gene3D" id="2.10.110.10">
    <property type="entry name" value="Cysteine Rich Protein"/>
    <property type="match status" value="1"/>
</dbReference>
<dbReference type="EnsemblMetazoa" id="XM_022791433">
    <property type="protein sequence ID" value="XP_022647168"/>
    <property type="gene ID" value="LOC111244383"/>
</dbReference>
<dbReference type="PANTHER" id="PTHR24211:SF37">
    <property type="entry name" value="PROTEIN ESPINAS-LIKE PROTEIN"/>
    <property type="match status" value="1"/>
</dbReference>
<feature type="compositionally biased region" description="Low complexity" evidence="6">
    <location>
        <begin position="133"/>
        <end position="145"/>
    </location>
</feature>
<sequence>MGSLLVLQIYERLSEHNKLRMEHENDRHIGDAAALMILTIILGAMILYFIKHRATGNGRKEKARKSVRASSDANSEHEMRTSLTRQDESVGMGSPKPIDESQFVAISAREPSSDEQLTFSAALTTAAQNDPRNSTGSASSSGSNTYVQSCTPNAMTAQLASTSEGAAGRRVGILEALVPARRLMVDEGTDLDDDPGKEETIAKEIQVAVHQSQGQRTGVLLPIKIAWDKVTDLLMKNLQIKEVDYGRPCQDCGVNCAGFKPHQWRKSCSNCKCPRESHDIYNEENVSSKERLGIKTNADKKCDHSSALSPDLSNSAKDRTLSHAHPRAQGYSWVPPGLPADKIDRYFRELPNHKVPKASSPGEKYRDKQLILQLPKQDLALPYCKFLEKEHHKAFEDFVNTRNECALDIGFVCEALDAPVDCRRCGGILPAGQLGVIAPKFGEQVAWHSACFACDTCHELLVDLTYCMKDGRIFCERHYAEQIKPRCAACDEEESSSSHKTCCAC</sequence>
<feature type="region of interest" description="Disordered" evidence="6">
    <location>
        <begin position="126"/>
        <end position="146"/>
    </location>
</feature>
<evidence type="ECO:0000256" key="5">
    <source>
        <dbReference type="PROSITE-ProRule" id="PRU00125"/>
    </source>
</evidence>
<dbReference type="PROSITE" id="PS50023">
    <property type="entry name" value="LIM_DOMAIN_2"/>
    <property type="match status" value="1"/>
</dbReference>
<evidence type="ECO:0000256" key="1">
    <source>
        <dbReference type="ARBA" id="ARBA00022723"/>
    </source>
</evidence>
<evidence type="ECO:0000256" key="2">
    <source>
        <dbReference type="ARBA" id="ARBA00022737"/>
    </source>
</evidence>
<evidence type="ECO:0000256" key="7">
    <source>
        <dbReference type="SAM" id="Phobius"/>
    </source>
</evidence>
<dbReference type="PROSITE" id="PS51303">
    <property type="entry name" value="PET"/>
    <property type="match status" value="1"/>
</dbReference>
<dbReference type="GeneID" id="111244383"/>
<keyword evidence="4 5" id="KW-0440">LIM domain</keyword>
<keyword evidence="11" id="KW-1185">Reference proteome</keyword>
<evidence type="ECO:0000256" key="6">
    <source>
        <dbReference type="SAM" id="MobiDB-lite"/>
    </source>
</evidence>
<dbReference type="SUPFAM" id="SSF57716">
    <property type="entry name" value="Glucocorticoid receptor-like (DNA-binding domain)"/>
    <property type="match status" value="1"/>
</dbReference>
<evidence type="ECO:0000313" key="11">
    <source>
        <dbReference type="Proteomes" id="UP000594260"/>
    </source>
</evidence>
<feature type="compositionally biased region" description="Basic and acidic residues" evidence="6">
    <location>
        <begin position="74"/>
        <end position="88"/>
    </location>
</feature>
<evidence type="ECO:0000256" key="4">
    <source>
        <dbReference type="ARBA" id="ARBA00023038"/>
    </source>
</evidence>
<dbReference type="GO" id="GO:0008270">
    <property type="term" value="F:zinc ion binding"/>
    <property type="evidence" value="ECO:0007669"/>
    <property type="project" value="InterPro"/>
</dbReference>
<accession>A0A7M7JJF4</accession>
<keyword evidence="3 5" id="KW-0862">Zinc</keyword>
<dbReference type="Pfam" id="PF00412">
    <property type="entry name" value="LIM"/>
    <property type="match status" value="1"/>
</dbReference>
<dbReference type="CDD" id="cd09830">
    <property type="entry name" value="PET_LIMPETin_LIM-9"/>
    <property type="match status" value="1"/>
</dbReference>
<dbReference type="InterPro" id="IPR010442">
    <property type="entry name" value="PET_domain"/>
</dbReference>
<dbReference type="RefSeq" id="XP_022647168.1">
    <property type="nucleotide sequence ID" value="XM_022791433.1"/>
</dbReference>
<organism evidence="10 11">
    <name type="scientific">Varroa destructor</name>
    <name type="common">Honeybee mite</name>
    <dbReference type="NCBI Taxonomy" id="109461"/>
    <lineage>
        <taxon>Eukaryota</taxon>
        <taxon>Metazoa</taxon>
        <taxon>Ecdysozoa</taxon>
        <taxon>Arthropoda</taxon>
        <taxon>Chelicerata</taxon>
        <taxon>Arachnida</taxon>
        <taxon>Acari</taxon>
        <taxon>Parasitiformes</taxon>
        <taxon>Mesostigmata</taxon>
        <taxon>Gamasina</taxon>
        <taxon>Dermanyssoidea</taxon>
        <taxon>Varroidae</taxon>
        <taxon>Varroa</taxon>
    </lineage>
</organism>
<feature type="domain" description="PET" evidence="9">
    <location>
        <begin position="312"/>
        <end position="421"/>
    </location>
</feature>
<evidence type="ECO:0000256" key="3">
    <source>
        <dbReference type="ARBA" id="ARBA00022833"/>
    </source>
</evidence>
<dbReference type="SMART" id="SM00132">
    <property type="entry name" value="LIM"/>
    <property type="match status" value="1"/>
</dbReference>
<evidence type="ECO:0000313" key="10">
    <source>
        <dbReference type="EnsemblMetazoa" id="XP_022647168"/>
    </source>
</evidence>